<sequence length="604" mass="71331">MPVHETVWVEDGAALEVILETAVLTAVRTTTACHIEATRRPVTPLAVAVLFAAAAAEEMKAKDALRIETVELAVTEIPLIFVSVVSVVMEDGCSHYRIDEKVSKCMQLTKKKKFPAHLEYVAQHANAIFQQDDVGGNQRQSPPREIRGGRGQDRFPRHQENERRGLSPPQNGHREQDQVQNRNQEEESMEERLRRVEEMIRGIEQNIIDMAMGRQMMPQNHHHYHQEQIYQQHHHYHYYQQHQHQNRQPQVYWHNNHGGHQALHQHHDMEQHHHLGNWYGNPALQDHVHQGNDQQNQRYQHYHEHYHPHHPHQNRQPQINWHENHGGHQAHHQHHEVDHRQQDGNWDENRADHGEHQEHHPHQNLQPQINWHENHGGHQDRQEPDIPMLPPPRIREENGVAVIEYLPQQNQVLQRHPHGAPPAPFIFREHMPIDESFLLWFNYHITNHLNEGIVRDADLYRAVLRVDDHFPRPDVETFWRDLDEFRLRMLGPERPQTPESPQYPGPGSPGYIGPGEENGGVEEEPPREIAREELRVQEDNERAVEEPEEQWRPYSPGSPQYDPPEDHDEEEEPQEVNFNNEQVQYRLRFFMQSMFSKIIYTYTS</sequence>
<feature type="region of interest" description="Disordered" evidence="1">
    <location>
        <begin position="306"/>
        <end position="391"/>
    </location>
</feature>
<evidence type="ECO:0000313" key="2">
    <source>
        <dbReference type="EMBL" id="EFO85435.1"/>
    </source>
</evidence>
<name>E3N4C4_CAERE</name>
<keyword evidence="3" id="KW-1185">Reference proteome</keyword>
<reference evidence="2" key="1">
    <citation type="submission" date="2007-07" db="EMBL/GenBank/DDBJ databases">
        <title>PCAP assembly of the Caenorhabditis remanei genome.</title>
        <authorList>
            <consortium name="The Caenorhabditis remanei Sequencing Consortium"/>
            <person name="Wilson R.K."/>
        </authorList>
    </citation>
    <scope>NUCLEOTIDE SEQUENCE [LARGE SCALE GENOMIC DNA]</scope>
    <source>
        <strain evidence="2">PB4641</strain>
    </source>
</reference>
<evidence type="ECO:0000256" key="1">
    <source>
        <dbReference type="SAM" id="MobiDB-lite"/>
    </source>
</evidence>
<organism evidence="3">
    <name type="scientific">Caenorhabditis remanei</name>
    <name type="common">Caenorhabditis vulgaris</name>
    <dbReference type="NCBI Taxonomy" id="31234"/>
    <lineage>
        <taxon>Eukaryota</taxon>
        <taxon>Metazoa</taxon>
        <taxon>Ecdysozoa</taxon>
        <taxon>Nematoda</taxon>
        <taxon>Chromadorea</taxon>
        <taxon>Rhabditida</taxon>
        <taxon>Rhabditina</taxon>
        <taxon>Rhabditomorpha</taxon>
        <taxon>Rhabditoidea</taxon>
        <taxon>Rhabditidae</taxon>
        <taxon>Peloderinae</taxon>
        <taxon>Caenorhabditis</taxon>
    </lineage>
</organism>
<feature type="compositionally biased region" description="Basic and acidic residues" evidence="1">
    <location>
        <begin position="335"/>
        <end position="361"/>
    </location>
</feature>
<dbReference type="HOGENOM" id="CLU_452162_0_0_1"/>
<dbReference type="InParanoid" id="E3N4C4"/>
<gene>
    <name evidence="2" type="ORF">CRE_23688</name>
</gene>
<feature type="region of interest" description="Disordered" evidence="1">
    <location>
        <begin position="131"/>
        <end position="192"/>
    </location>
</feature>
<accession>E3N4C4</accession>
<proteinExistence type="predicted"/>
<feature type="region of interest" description="Disordered" evidence="1">
    <location>
        <begin position="491"/>
        <end position="579"/>
    </location>
</feature>
<dbReference type="AlphaFoldDB" id="E3N4C4"/>
<dbReference type="Proteomes" id="UP000008281">
    <property type="component" value="Unassembled WGS sequence"/>
</dbReference>
<feature type="compositionally biased region" description="Basic and acidic residues" evidence="1">
    <location>
        <begin position="524"/>
        <end position="551"/>
    </location>
</feature>
<feature type="compositionally biased region" description="Acidic residues" evidence="1">
    <location>
        <begin position="563"/>
        <end position="574"/>
    </location>
</feature>
<protein>
    <submittedName>
        <fullName evidence="2">Uncharacterized protein</fullName>
    </submittedName>
</protein>
<feature type="compositionally biased region" description="Basic and acidic residues" evidence="1">
    <location>
        <begin position="372"/>
        <end position="384"/>
    </location>
</feature>
<feature type="compositionally biased region" description="Basic and acidic residues" evidence="1">
    <location>
        <begin position="142"/>
        <end position="165"/>
    </location>
</feature>
<evidence type="ECO:0000313" key="3">
    <source>
        <dbReference type="Proteomes" id="UP000008281"/>
    </source>
</evidence>
<dbReference type="EMBL" id="DS268524">
    <property type="protein sequence ID" value="EFO85435.1"/>
    <property type="molecule type" value="Genomic_DNA"/>
</dbReference>
<feature type="compositionally biased region" description="Gly residues" evidence="1">
    <location>
        <begin position="508"/>
        <end position="518"/>
    </location>
</feature>